<dbReference type="Gene3D" id="3.40.710.10">
    <property type="entry name" value="DD-peptidase/beta-lactamase superfamily"/>
    <property type="match status" value="1"/>
</dbReference>
<dbReference type="Pfam" id="PF00144">
    <property type="entry name" value="Beta-lactamase"/>
    <property type="match status" value="1"/>
</dbReference>
<dbReference type="Proteomes" id="UP000648352">
    <property type="component" value="Unassembled WGS sequence"/>
</dbReference>
<dbReference type="EMBL" id="JACSQP010000007">
    <property type="protein sequence ID" value="MBD7958370.1"/>
    <property type="molecule type" value="Genomic_DNA"/>
</dbReference>
<accession>A0ABR8S4J8</accession>
<evidence type="ECO:0000256" key="1">
    <source>
        <dbReference type="SAM" id="MobiDB-lite"/>
    </source>
</evidence>
<evidence type="ECO:0000313" key="4">
    <source>
        <dbReference type="Proteomes" id="UP000648352"/>
    </source>
</evidence>
<dbReference type="PANTHER" id="PTHR43283:SF3">
    <property type="entry name" value="BETA-LACTAMASE FAMILY PROTEIN (AFU_ORTHOLOGUE AFUA_5G07500)"/>
    <property type="match status" value="1"/>
</dbReference>
<dbReference type="SUPFAM" id="SSF56601">
    <property type="entry name" value="beta-lactamase/transpeptidase-like"/>
    <property type="match status" value="1"/>
</dbReference>
<sequence length="520" mass="53806">MTAAAPSGIRRPVPPVVAPPEWPTHAGDALAAHLDAAASRPAPAALAAVTHRGRVLAIAAHGEPRRDGAPTGRATVFRIASMSKSFLAATALSLRDDGLLDLHAPAAEFVPEVASARFEGAPVRLTLDALLSNRSGLGEDNAWGDDHLGDSRARLGALVAAGLPLSARPGTEYQYSNIGQSLVGRAIEAVTGRRVENVVRERLLDPLGLADTRPAADDYPAGTDLAAGFRTFDGGATFLPEPYVGSGALACIGSLFSTVDDIATWMQFLGSAFDDPDDGAAAPGVLAASSRREMQTARTLMTIGVGERDLVGAGYGYGLVVEHDRRFGRVVQHAGGLPGFSSHMRWHPATGLGVAVFGNSDAFRAGGVAGPLLADMLGRVNAPAAVVRPWPETVAAARRIDDLLVAGRPLTEAGDLLARNVLTDVPAAVRAQRLAAAHAEVGAVRRGLAPFAHRIVSAADAAALRWSVPCERGALVCDVRLVGLPDPLVQSISIAAADATGRKPQGEQPAITDHHAVDLG</sequence>
<comment type="caution">
    <text evidence="3">The sequence shown here is derived from an EMBL/GenBank/DDBJ whole genome shotgun (WGS) entry which is preliminary data.</text>
</comment>
<feature type="region of interest" description="Disordered" evidence="1">
    <location>
        <begin position="499"/>
        <end position="520"/>
    </location>
</feature>
<organism evidence="3 4">
    <name type="scientific">Microbacterium pullorum</name>
    <dbReference type="NCBI Taxonomy" id="2762236"/>
    <lineage>
        <taxon>Bacteria</taxon>
        <taxon>Bacillati</taxon>
        <taxon>Actinomycetota</taxon>
        <taxon>Actinomycetes</taxon>
        <taxon>Micrococcales</taxon>
        <taxon>Microbacteriaceae</taxon>
        <taxon>Microbacterium</taxon>
    </lineage>
</organism>
<keyword evidence="4" id="KW-1185">Reference proteome</keyword>
<evidence type="ECO:0000259" key="2">
    <source>
        <dbReference type="Pfam" id="PF00144"/>
    </source>
</evidence>
<dbReference type="PANTHER" id="PTHR43283">
    <property type="entry name" value="BETA-LACTAMASE-RELATED"/>
    <property type="match status" value="1"/>
</dbReference>
<name>A0ABR8S4J8_9MICO</name>
<dbReference type="InterPro" id="IPR001466">
    <property type="entry name" value="Beta-lactam-related"/>
</dbReference>
<evidence type="ECO:0000313" key="3">
    <source>
        <dbReference type="EMBL" id="MBD7958370.1"/>
    </source>
</evidence>
<feature type="domain" description="Beta-lactamase-related" evidence="2">
    <location>
        <begin position="39"/>
        <end position="363"/>
    </location>
</feature>
<dbReference type="RefSeq" id="WP_191719569.1">
    <property type="nucleotide sequence ID" value="NZ_JACSQP010000007.1"/>
</dbReference>
<dbReference type="InterPro" id="IPR050789">
    <property type="entry name" value="Diverse_Enzym_Activities"/>
</dbReference>
<reference evidence="3 4" key="1">
    <citation type="submission" date="2020-08" db="EMBL/GenBank/DDBJ databases">
        <title>A Genomic Blueprint of the Chicken Gut Microbiome.</title>
        <authorList>
            <person name="Gilroy R."/>
            <person name="Ravi A."/>
            <person name="Getino M."/>
            <person name="Pursley I."/>
            <person name="Horton D.L."/>
            <person name="Alikhan N.-F."/>
            <person name="Baker D."/>
            <person name="Gharbi K."/>
            <person name="Hall N."/>
            <person name="Watson M."/>
            <person name="Adriaenssens E.M."/>
            <person name="Foster-Nyarko E."/>
            <person name="Jarju S."/>
            <person name="Secka A."/>
            <person name="Antonio M."/>
            <person name="Oren A."/>
            <person name="Chaudhuri R."/>
            <person name="La Ragione R.M."/>
            <person name="Hildebrand F."/>
            <person name="Pallen M.J."/>
        </authorList>
    </citation>
    <scope>NUCLEOTIDE SEQUENCE [LARGE SCALE GENOMIC DNA]</scope>
    <source>
        <strain evidence="3 4">Sa4CUA7</strain>
    </source>
</reference>
<proteinExistence type="predicted"/>
<gene>
    <name evidence="3" type="ORF">H9651_12030</name>
</gene>
<protein>
    <submittedName>
        <fullName evidence="3">Beta-lactamase family protein</fullName>
    </submittedName>
</protein>
<dbReference type="InterPro" id="IPR012338">
    <property type="entry name" value="Beta-lactam/transpept-like"/>
</dbReference>